<dbReference type="AlphaFoldDB" id="A0A8B9C4Z4"/>
<keyword evidence="2" id="KW-1185">Reference proteome</keyword>
<reference evidence="1" key="1">
    <citation type="submission" date="2025-08" db="UniProtKB">
        <authorList>
            <consortium name="Ensembl"/>
        </authorList>
    </citation>
    <scope>IDENTIFICATION</scope>
</reference>
<protein>
    <submittedName>
        <fullName evidence="1">Uncharacterized protein</fullName>
    </submittedName>
</protein>
<organism evidence="1 2">
    <name type="scientific">Anser brachyrhynchus</name>
    <name type="common">Pink-footed goose</name>
    <dbReference type="NCBI Taxonomy" id="132585"/>
    <lineage>
        <taxon>Eukaryota</taxon>
        <taxon>Metazoa</taxon>
        <taxon>Chordata</taxon>
        <taxon>Craniata</taxon>
        <taxon>Vertebrata</taxon>
        <taxon>Euteleostomi</taxon>
        <taxon>Archelosauria</taxon>
        <taxon>Archosauria</taxon>
        <taxon>Dinosauria</taxon>
        <taxon>Saurischia</taxon>
        <taxon>Theropoda</taxon>
        <taxon>Coelurosauria</taxon>
        <taxon>Aves</taxon>
        <taxon>Neognathae</taxon>
        <taxon>Galloanserae</taxon>
        <taxon>Anseriformes</taxon>
        <taxon>Anatidae</taxon>
        <taxon>Anserinae</taxon>
        <taxon>Anser</taxon>
    </lineage>
</organism>
<evidence type="ECO:0000313" key="2">
    <source>
        <dbReference type="Proteomes" id="UP000694426"/>
    </source>
</evidence>
<accession>A0A8B9C4Z4</accession>
<name>A0A8B9C4Z4_9AVES</name>
<evidence type="ECO:0000313" key="1">
    <source>
        <dbReference type="Ensembl" id="ENSABRP00000014351.1"/>
    </source>
</evidence>
<dbReference type="Proteomes" id="UP000694426">
    <property type="component" value="Unplaced"/>
</dbReference>
<reference evidence="1" key="2">
    <citation type="submission" date="2025-09" db="UniProtKB">
        <authorList>
            <consortium name="Ensembl"/>
        </authorList>
    </citation>
    <scope>IDENTIFICATION</scope>
</reference>
<dbReference type="Ensembl" id="ENSABRT00000020491.1">
    <property type="protein sequence ID" value="ENSABRP00000014351.1"/>
    <property type="gene ID" value="ENSABRG00000012687.1"/>
</dbReference>
<proteinExistence type="predicted"/>
<sequence>VGFMTILLQFWSGELSFTSAKSRVTLDTLQKENIELWERVSPCVPTNIHLQKMETVLRQVAFSLQALKGLEINTE</sequence>